<reference evidence="2 3" key="1">
    <citation type="journal article" date="2013" name="Nat. Commun.">
        <title>The evolution and pathogenic mechanisms of the rice sheath blight pathogen.</title>
        <authorList>
            <person name="Zheng A."/>
            <person name="Lin R."/>
            <person name="Xu L."/>
            <person name="Qin P."/>
            <person name="Tang C."/>
            <person name="Ai P."/>
            <person name="Zhang D."/>
            <person name="Liu Y."/>
            <person name="Sun Z."/>
            <person name="Feng H."/>
            <person name="Wang Y."/>
            <person name="Chen Y."/>
            <person name="Liang X."/>
            <person name="Fu R."/>
            <person name="Li Q."/>
            <person name="Zhang J."/>
            <person name="Yu X."/>
            <person name="Xie Z."/>
            <person name="Ding L."/>
            <person name="Guan P."/>
            <person name="Tang J."/>
            <person name="Liang Y."/>
            <person name="Wang S."/>
            <person name="Deng Q."/>
            <person name="Li S."/>
            <person name="Zhu J."/>
            <person name="Wang L."/>
            <person name="Liu H."/>
            <person name="Li P."/>
        </authorList>
    </citation>
    <scope>NUCLEOTIDE SEQUENCE [LARGE SCALE GENOMIC DNA]</scope>
    <source>
        <strain evidence="3">AG-1 IA</strain>
    </source>
</reference>
<feature type="region of interest" description="Disordered" evidence="1">
    <location>
        <begin position="1"/>
        <end position="29"/>
    </location>
</feature>
<comment type="caution">
    <text evidence="2">The sequence shown here is derived from an EMBL/GenBank/DDBJ whole genome shotgun (WGS) entry which is preliminary data.</text>
</comment>
<dbReference type="Proteomes" id="UP000011668">
    <property type="component" value="Unassembled WGS sequence"/>
</dbReference>
<evidence type="ECO:0000256" key="1">
    <source>
        <dbReference type="SAM" id="MobiDB-lite"/>
    </source>
</evidence>
<sequence length="103" mass="11653">MPLVPVLNNPWARMSRRERQKRQEGGQIHNRGQFEIGVRRCIPRSGAVTGPCWQNRSKWSHVLSPRRSIGLPTIMSSAPSKTSSEDIIGQKYDRCVADLIVKS</sequence>
<dbReference type="OrthoDB" id="1916310at2759"/>
<dbReference type="EMBL" id="AFRT01000693">
    <property type="protein sequence ID" value="ELU42873.1"/>
    <property type="molecule type" value="Genomic_DNA"/>
</dbReference>
<name>L8X1J0_THACA</name>
<organism evidence="2 3">
    <name type="scientific">Thanatephorus cucumeris (strain AG1-IA)</name>
    <name type="common">Rice sheath blight fungus</name>
    <name type="synonym">Rhizoctonia solani</name>
    <dbReference type="NCBI Taxonomy" id="983506"/>
    <lineage>
        <taxon>Eukaryota</taxon>
        <taxon>Fungi</taxon>
        <taxon>Dikarya</taxon>
        <taxon>Basidiomycota</taxon>
        <taxon>Agaricomycotina</taxon>
        <taxon>Agaricomycetes</taxon>
        <taxon>Cantharellales</taxon>
        <taxon>Ceratobasidiaceae</taxon>
        <taxon>Rhizoctonia</taxon>
        <taxon>Rhizoctonia solani AG-1</taxon>
    </lineage>
</organism>
<dbReference type="AlphaFoldDB" id="L8X1J0"/>
<dbReference type="HOGENOM" id="CLU_2265549_0_0_1"/>
<keyword evidence="3" id="KW-1185">Reference proteome</keyword>
<evidence type="ECO:0000313" key="3">
    <source>
        <dbReference type="Proteomes" id="UP000011668"/>
    </source>
</evidence>
<evidence type="ECO:0000313" key="2">
    <source>
        <dbReference type="EMBL" id="ELU42873.1"/>
    </source>
</evidence>
<gene>
    <name evidence="2" type="ORF">AG1IA_03095</name>
</gene>
<feature type="compositionally biased region" description="Basic and acidic residues" evidence="1">
    <location>
        <begin position="15"/>
        <end position="24"/>
    </location>
</feature>
<accession>L8X1J0</accession>
<protein>
    <submittedName>
        <fullName evidence="2">Uncharacterized protein</fullName>
    </submittedName>
</protein>
<proteinExistence type="predicted"/>